<dbReference type="Proteomes" id="UP000823775">
    <property type="component" value="Unassembled WGS sequence"/>
</dbReference>
<evidence type="ECO:0000256" key="1">
    <source>
        <dbReference type="SAM" id="MobiDB-lite"/>
    </source>
</evidence>
<feature type="region of interest" description="Disordered" evidence="1">
    <location>
        <begin position="127"/>
        <end position="173"/>
    </location>
</feature>
<organism evidence="2 3">
    <name type="scientific">Datura stramonium</name>
    <name type="common">Jimsonweed</name>
    <name type="synonym">Common thornapple</name>
    <dbReference type="NCBI Taxonomy" id="4076"/>
    <lineage>
        <taxon>Eukaryota</taxon>
        <taxon>Viridiplantae</taxon>
        <taxon>Streptophyta</taxon>
        <taxon>Embryophyta</taxon>
        <taxon>Tracheophyta</taxon>
        <taxon>Spermatophyta</taxon>
        <taxon>Magnoliopsida</taxon>
        <taxon>eudicotyledons</taxon>
        <taxon>Gunneridae</taxon>
        <taxon>Pentapetalae</taxon>
        <taxon>asterids</taxon>
        <taxon>lamiids</taxon>
        <taxon>Solanales</taxon>
        <taxon>Solanaceae</taxon>
        <taxon>Solanoideae</taxon>
        <taxon>Datureae</taxon>
        <taxon>Datura</taxon>
    </lineage>
</organism>
<sequence>VLKCAGLRQKETRRIQFKHGTTSFITSHCKIARLVVSNRCYYFECPLTESNQRALITDRTYLSPVMGSPILTNYCRPEIHGKILRTHSMGRCDYKRPILCARRFHRQQLHDESESDNSSGLVHYNIETSDESPVEGNNDAEDSGDDDSEVEEFGNKDNAAEKSDDQVDDYDPSTIPEVRSKRWFVQGPRDVYYVGLALNEKGNPSRSIQEEPRIQINALNEVPNLKRLFEGYNMY</sequence>
<protein>
    <submittedName>
        <fullName evidence="2">Uncharacterized protein</fullName>
    </submittedName>
</protein>
<reference evidence="2 3" key="1">
    <citation type="journal article" date="2021" name="BMC Genomics">
        <title>Datura genome reveals duplications of psychoactive alkaloid biosynthetic genes and high mutation rate following tissue culture.</title>
        <authorList>
            <person name="Rajewski A."/>
            <person name="Carter-House D."/>
            <person name="Stajich J."/>
            <person name="Litt A."/>
        </authorList>
    </citation>
    <scope>NUCLEOTIDE SEQUENCE [LARGE SCALE GENOMIC DNA]</scope>
    <source>
        <strain evidence="2">AR-01</strain>
    </source>
</reference>
<comment type="caution">
    <text evidence="2">The sequence shown here is derived from an EMBL/GenBank/DDBJ whole genome shotgun (WGS) entry which is preliminary data.</text>
</comment>
<gene>
    <name evidence="2" type="ORF">HAX54_052653</name>
</gene>
<name>A0ABS8SZ95_DATST</name>
<proteinExistence type="predicted"/>
<dbReference type="EMBL" id="JACEIK010000960">
    <property type="protein sequence ID" value="MCD7464392.1"/>
    <property type="molecule type" value="Genomic_DNA"/>
</dbReference>
<feature type="non-terminal residue" evidence="2">
    <location>
        <position position="1"/>
    </location>
</feature>
<evidence type="ECO:0000313" key="3">
    <source>
        <dbReference type="Proteomes" id="UP000823775"/>
    </source>
</evidence>
<evidence type="ECO:0000313" key="2">
    <source>
        <dbReference type="EMBL" id="MCD7464392.1"/>
    </source>
</evidence>
<feature type="compositionally biased region" description="Basic and acidic residues" evidence="1">
    <location>
        <begin position="153"/>
        <end position="165"/>
    </location>
</feature>
<feature type="compositionally biased region" description="Acidic residues" evidence="1">
    <location>
        <begin position="128"/>
        <end position="152"/>
    </location>
</feature>
<keyword evidence="3" id="KW-1185">Reference proteome</keyword>
<accession>A0ABS8SZ95</accession>